<sequence length="95" mass="10725">MNSRTVTQQKLIESIASLSAESLSELARFIDYLHYKSGTAQLEQEQRDESQPNFLLSIAGLGSSGETDISERDEEILSQEIDPIYGWTTYPDRQP</sequence>
<accession>A0ABT7AQM7</accession>
<protein>
    <recommendedName>
        <fullName evidence="3">DUF2281 domain-containing protein</fullName>
    </recommendedName>
</protein>
<evidence type="ECO:0008006" key="3">
    <source>
        <dbReference type="Google" id="ProtNLM"/>
    </source>
</evidence>
<comment type="caution">
    <text evidence="1">The sequence shown here is derived from an EMBL/GenBank/DDBJ whole genome shotgun (WGS) entry which is preliminary data.</text>
</comment>
<evidence type="ECO:0000313" key="2">
    <source>
        <dbReference type="Proteomes" id="UP001235303"/>
    </source>
</evidence>
<proteinExistence type="predicted"/>
<dbReference type="Proteomes" id="UP001235303">
    <property type="component" value="Unassembled WGS sequence"/>
</dbReference>
<dbReference type="EMBL" id="JAQOSP010000048">
    <property type="protein sequence ID" value="MDJ1169196.1"/>
    <property type="molecule type" value="Genomic_DNA"/>
</dbReference>
<gene>
    <name evidence="1" type="ORF">PMG71_07145</name>
</gene>
<organism evidence="1 2">
    <name type="scientific">Roseofilum acuticapitatum BLCC-M154</name>
    <dbReference type="NCBI Taxonomy" id="3022444"/>
    <lineage>
        <taxon>Bacteria</taxon>
        <taxon>Bacillati</taxon>
        <taxon>Cyanobacteriota</taxon>
        <taxon>Cyanophyceae</taxon>
        <taxon>Desertifilales</taxon>
        <taxon>Desertifilaceae</taxon>
        <taxon>Roseofilum</taxon>
        <taxon>Roseofilum acuticapitatum</taxon>
    </lineage>
</organism>
<keyword evidence="2" id="KW-1185">Reference proteome</keyword>
<dbReference type="RefSeq" id="WP_283752957.1">
    <property type="nucleotide sequence ID" value="NZ_JAQOSP010000048.1"/>
</dbReference>
<evidence type="ECO:0000313" key="1">
    <source>
        <dbReference type="EMBL" id="MDJ1169196.1"/>
    </source>
</evidence>
<name>A0ABT7AQM7_9CYAN</name>
<reference evidence="1 2" key="1">
    <citation type="submission" date="2023-01" db="EMBL/GenBank/DDBJ databases">
        <title>Novel diversity within Roseofilum (Cyanobacteria; Desertifilaceae) from marine benthic mats with descriptions of four novel species.</title>
        <authorList>
            <person name="Wang Y."/>
            <person name="Berthold D.E."/>
            <person name="Hu J."/>
            <person name="Lefler F.W."/>
            <person name="Laughinghouse H.D. IV."/>
        </authorList>
    </citation>
    <scope>NUCLEOTIDE SEQUENCE [LARGE SCALE GENOMIC DNA]</scope>
    <source>
        <strain evidence="1 2">BLCC-M154</strain>
    </source>
</reference>